<dbReference type="AlphaFoldDB" id="A0A2S9Y7I3"/>
<proteinExistence type="predicted"/>
<dbReference type="PROSITE" id="PS51257">
    <property type="entry name" value="PROKAR_LIPOPROTEIN"/>
    <property type="match status" value="1"/>
</dbReference>
<evidence type="ECO:0008006" key="5">
    <source>
        <dbReference type="Google" id="ProtNLM"/>
    </source>
</evidence>
<dbReference type="Pfam" id="PF07627">
    <property type="entry name" value="PSCyt3"/>
    <property type="match status" value="1"/>
</dbReference>
<organism evidence="3 4">
    <name type="scientific">Enhygromyxa salina</name>
    <dbReference type="NCBI Taxonomy" id="215803"/>
    <lineage>
        <taxon>Bacteria</taxon>
        <taxon>Pseudomonadati</taxon>
        <taxon>Myxococcota</taxon>
        <taxon>Polyangia</taxon>
        <taxon>Nannocystales</taxon>
        <taxon>Nannocystaceae</taxon>
        <taxon>Enhygromyxa</taxon>
    </lineage>
</organism>
<gene>
    <name evidence="3" type="ORF">ENSA5_27410</name>
</gene>
<dbReference type="Pfam" id="PF07631">
    <property type="entry name" value="PSD4"/>
    <property type="match status" value="1"/>
</dbReference>
<reference evidence="3 4" key="1">
    <citation type="submission" date="2018-03" db="EMBL/GenBank/DDBJ databases">
        <title>Draft Genome Sequences of the Obligatory Marine Myxobacteria Enhygromyxa salina SWB005.</title>
        <authorList>
            <person name="Poehlein A."/>
            <person name="Moghaddam J.A."/>
            <person name="Harms H."/>
            <person name="Alanjari M."/>
            <person name="Koenig G.M."/>
            <person name="Daniel R."/>
            <person name="Schaeberle T.F."/>
        </authorList>
    </citation>
    <scope>NUCLEOTIDE SEQUENCE [LARGE SCALE GENOMIC DNA]</scope>
    <source>
        <strain evidence="3 4">SWB005</strain>
    </source>
</reference>
<accession>A0A2S9Y7I3</accession>
<sequence>MRTLGALTLVFGGFALGGCQAEEPEQCVSNEDFFKEQIWAPVMSKKCITCHSPTGVAKSSQFVLQSADWTGYLEANLATVERLAKLEYEGEPWLLVKPTNTVDHGGGVQIERGSAEYDAFVELVDRIKNPVECAEDGTEIETYFADVSTLSDVETLRKASLSLVGRLPTPEEELAVANGGLEALDLVLDEMMTEDAFYERLIELYNDHFLTDRYLPSVDAIDLLDGEDYPNSYWFEAIEDEAERNLARARSNEAVAREALELVAHVVRNDRPFTEILTADYTMVNPYSAQVYGINANFQDPSDENEWVEAKLSGIPHSGLLTSHIWLNRFPTTATNRNRHRARMVFKFFLATDVLKLAERPIDPSSIEDFNPTRESDACTVCHANIDPVAGALQNWDDQGRYRPPEMGWYQEMFAPGFGDAELPAGEKLDATSWLAGQIIGDPRFAASQVDIVYQGLTGAPPLREPSDPSAPDYLGKLVAFDAQNAELQRIADLFVESEFDLKTVIKEIVKSPYYRAKSFDPGWSEDEKESVEAQQRLDELAPVGTARWLTPEQLERKVEAVTGYPWRESVNGQSYLLDFNEYRIFYGGIDSDTIVERMTVPNGIMTNVSQRMANEVACWNTARDFTKPAAARNLFPYIDPGFEPEDDNGFEIPAVTEAIRVNIQYLHWRLLGEQLDIDDPEIDRSYALFLEVWRDGKRGIELGEYSVTLPGECQATRDFWSDQALADAERITSDTNYTIRAWMAVMTYMLSDYRFLHE</sequence>
<comment type="caution">
    <text evidence="3">The sequence shown here is derived from an EMBL/GenBank/DDBJ whole genome shotgun (WGS) entry which is preliminary data.</text>
</comment>
<feature type="domain" description="DUF1592" evidence="2">
    <location>
        <begin position="247"/>
        <end position="294"/>
    </location>
</feature>
<dbReference type="InterPro" id="IPR013039">
    <property type="entry name" value="DUF1588"/>
</dbReference>
<evidence type="ECO:0000259" key="2">
    <source>
        <dbReference type="Pfam" id="PF07631"/>
    </source>
</evidence>
<feature type="domain" description="DUF1588" evidence="1">
    <location>
        <begin position="318"/>
        <end position="404"/>
    </location>
</feature>
<evidence type="ECO:0000259" key="1">
    <source>
        <dbReference type="Pfam" id="PF07627"/>
    </source>
</evidence>
<name>A0A2S9Y7I3_9BACT</name>
<dbReference type="InterPro" id="IPR013042">
    <property type="entry name" value="DUF1592"/>
</dbReference>
<protein>
    <recommendedName>
        <fullName evidence="5">DUF1588 domain-containing protein</fullName>
    </recommendedName>
</protein>
<evidence type="ECO:0000313" key="3">
    <source>
        <dbReference type="EMBL" id="PRQ01059.1"/>
    </source>
</evidence>
<keyword evidence="4" id="KW-1185">Reference proteome</keyword>
<dbReference type="EMBL" id="PVNK01000136">
    <property type="protein sequence ID" value="PRQ01059.1"/>
    <property type="molecule type" value="Genomic_DNA"/>
</dbReference>
<dbReference type="Proteomes" id="UP000237968">
    <property type="component" value="Unassembled WGS sequence"/>
</dbReference>
<evidence type="ECO:0000313" key="4">
    <source>
        <dbReference type="Proteomes" id="UP000237968"/>
    </source>
</evidence>